<protein>
    <recommendedName>
        <fullName evidence="4">Type II secretion system protein G</fullName>
    </recommendedName>
</protein>
<dbReference type="PROSITE" id="PS00409">
    <property type="entry name" value="PROKAR_NTER_METHYL"/>
    <property type="match status" value="1"/>
</dbReference>
<dbReference type="Pfam" id="PF07963">
    <property type="entry name" value="N_methyl"/>
    <property type="match status" value="1"/>
</dbReference>
<evidence type="ECO:0000313" key="3">
    <source>
        <dbReference type="Proteomes" id="UP000319342"/>
    </source>
</evidence>
<proteinExistence type="predicted"/>
<gene>
    <name evidence="2" type="ORF">Pla163_21540</name>
</gene>
<evidence type="ECO:0008006" key="4">
    <source>
        <dbReference type="Google" id="ProtNLM"/>
    </source>
</evidence>
<dbReference type="SUPFAM" id="SSF54523">
    <property type="entry name" value="Pili subunits"/>
    <property type="match status" value="1"/>
</dbReference>
<keyword evidence="1" id="KW-0472">Membrane</keyword>
<dbReference type="NCBIfam" id="TIGR02532">
    <property type="entry name" value="IV_pilin_GFxxxE"/>
    <property type="match status" value="1"/>
</dbReference>
<keyword evidence="3" id="KW-1185">Reference proteome</keyword>
<dbReference type="EMBL" id="CP036290">
    <property type="protein sequence ID" value="QDU85030.1"/>
    <property type="molecule type" value="Genomic_DNA"/>
</dbReference>
<dbReference type="AlphaFoldDB" id="A0A518D0P2"/>
<dbReference type="InterPro" id="IPR012902">
    <property type="entry name" value="N_methyl_site"/>
</dbReference>
<evidence type="ECO:0000313" key="2">
    <source>
        <dbReference type="EMBL" id="QDU85030.1"/>
    </source>
</evidence>
<organism evidence="2 3">
    <name type="scientific">Rohdeia mirabilis</name>
    <dbReference type="NCBI Taxonomy" id="2528008"/>
    <lineage>
        <taxon>Bacteria</taxon>
        <taxon>Pseudomonadati</taxon>
        <taxon>Planctomycetota</taxon>
        <taxon>Planctomycetia</taxon>
        <taxon>Planctomycetia incertae sedis</taxon>
        <taxon>Rohdeia</taxon>
    </lineage>
</organism>
<dbReference type="InterPro" id="IPR045584">
    <property type="entry name" value="Pilin-like"/>
</dbReference>
<sequence length="193" mass="21087">MIVLNRSRRASRAGFSLIEIVVAISIIAILVGVVGFRSGNAIQRGQASRLVQLVKSIEKACLVHYSDTGTYAREYQLPYAGTNRQLSATQTATGWAGPYIERPFAEDDTNPFGTTHLYNRLNANNWIQGFDTDGDGTIDLSGDGNMLYFSGVTEEVAQSIDNAFDSGLPGDWFTTGRVVYQAGSSRVLVYVFK</sequence>
<dbReference type="RefSeq" id="WP_419185801.1">
    <property type="nucleotide sequence ID" value="NZ_CP036290.1"/>
</dbReference>
<name>A0A518D0P2_9BACT</name>
<keyword evidence="1" id="KW-0812">Transmembrane</keyword>
<dbReference type="Gene3D" id="3.30.700.10">
    <property type="entry name" value="Glycoprotein, Type 4 Pilin"/>
    <property type="match status" value="1"/>
</dbReference>
<keyword evidence="1" id="KW-1133">Transmembrane helix</keyword>
<evidence type="ECO:0000256" key="1">
    <source>
        <dbReference type="SAM" id="Phobius"/>
    </source>
</evidence>
<reference evidence="2 3" key="1">
    <citation type="submission" date="2019-02" db="EMBL/GenBank/DDBJ databases">
        <title>Deep-cultivation of Planctomycetes and their phenomic and genomic characterization uncovers novel biology.</title>
        <authorList>
            <person name="Wiegand S."/>
            <person name="Jogler M."/>
            <person name="Boedeker C."/>
            <person name="Pinto D."/>
            <person name="Vollmers J."/>
            <person name="Rivas-Marin E."/>
            <person name="Kohn T."/>
            <person name="Peeters S.H."/>
            <person name="Heuer A."/>
            <person name="Rast P."/>
            <person name="Oberbeckmann S."/>
            <person name="Bunk B."/>
            <person name="Jeske O."/>
            <person name="Meyerdierks A."/>
            <person name="Storesund J.E."/>
            <person name="Kallscheuer N."/>
            <person name="Luecker S."/>
            <person name="Lage O.M."/>
            <person name="Pohl T."/>
            <person name="Merkel B.J."/>
            <person name="Hornburger P."/>
            <person name="Mueller R.-W."/>
            <person name="Bruemmer F."/>
            <person name="Labrenz M."/>
            <person name="Spormann A.M."/>
            <person name="Op den Camp H."/>
            <person name="Overmann J."/>
            <person name="Amann R."/>
            <person name="Jetten M.S.M."/>
            <person name="Mascher T."/>
            <person name="Medema M.H."/>
            <person name="Devos D.P."/>
            <person name="Kaster A.-K."/>
            <person name="Ovreas L."/>
            <person name="Rohde M."/>
            <person name="Galperin M.Y."/>
            <person name="Jogler C."/>
        </authorList>
    </citation>
    <scope>NUCLEOTIDE SEQUENCE [LARGE SCALE GENOMIC DNA]</scope>
    <source>
        <strain evidence="2 3">Pla163</strain>
    </source>
</reference>
<accession>A0A518D0P2</accession>
<feature type="transmembrane region" description="Helical" evidence="1">
    <location>
        <begin position="12"/>
        <end position="36"/>
    </location>
</feature>
<dbReference type="Proteomes" id="UP000319342">
    <property type="component" value="Chromosome"/>
</dbReference>